<keyword evidence="4" id="KW-0255">Endonuclease</keyword>
<dbReference type="GO" id="GO:0004519">
    <property type="term" value="F:endonuclease activity"/>
    <property type="evidence" value="ECO:0007669"/>
    <property type="project" value="UniProtKB-KW"/>
</dbReference>
<evidence type="ECO:0000256" key="2">
    <source>
        <dbReference type="ARBA" id="ARBA00022695"/>
    </source>
</evidence>
<dbReference type="InterPro" id="IPR041588">
    <property type="entry name" value="Integrase_H2C2"/>
</dbReference>
<dbReference type="CDD" id="cd06222">
    <property type="entry name" value="RNase_H_like"/>
    <property type="match status" value="1"/>
</dbReference>
<keyword evidence="1" id="KW-0808">Transferase</keyword>
<dbReference type="Gene3D" id="3.30.70.270">
    <property type="match status" value="2"/>
</dbReference>
<dbReference type="SUPFAM" id="SSF53098">
    <property type="entry name" value="Ribonuclease H-like"/>
    <property type="match status" value="2"/>
</dbReference>
<dbReference type="GO" id="GO:0003676">
    <property type="term" value="F:nucleic acid binding"/>
    <property type="evidence" value="ECO:0007669"/>
    <property type="project" value="InterPro"/>
</dbReference>
<evidence type="ECO:0000256" key="1">
    <source>
        <dbReference type="ARBA" id="ARBA00022679"/>
    </source>
</evidence>
<protein>
    <submittedName>
        <fullName evidence="9">Reverse transcriptase</fullName>
    </submittedName>
</protein>
<keyword evidence="5" id="KW-0378">Hydrolase</keyword>
<evidence type="ECO:0000259" key="7">
    <source>
        <dbReference type="Pfam" id="PF17917"/>
    </source>
</evidence>
<feature type="domain" description="Integrase zinc-binding" evidence="8">
    <location>
        <begin position="564"/>
        <end position="621"/>
    </location>
</feature>
<dbReference type="Pfam" id="PF17917">
    <property type="entry name" value="RT_RNaseH"/>
    <property type="match status" value="1"/>
</dbReference>
<keyword evidence="6 9" id="KW-0695">RNA-directed DNA polymerase</keyword>
<feature type="non-terminal residue" evidence="9">
    <location>
        <position position="701"/>
    </location>
</feature>
<organism evidence="9 10">
    <name type="scientific">Phytophthora palmivora</name>
    <dbReference type="NCBI Taxonomy" id="4796"/>
    <lineage>
        <taxon>Eukaryota</taxon>
        <taxon>Sar</taxon>
        <taxon>Stramenopiles</taxon>
        <taxon>Oomycota</taxon>
        <taxon>Peronosporomycetes</taxon>
        <taxon>Peronosporales</taxon>
        <taxon>Peronosporaceae</taxon>
        <taxon>Phytophthora</taxon>
    </lineage>
</organism>
<dbReference type="InterPro" id="IPR050951">
    <property type="entry name" value="Retrovirus_Pol_polyprotein"/>
</dbReference>
<dbReference type="GO" id="GO:0016787">
    <property type="term" value="F:hydrolase activity"/>
    <property type="evidence" value="ECO:0007669"/>
    <property type="project" value="UniProtKB-KW"/>
</dbReference>
<dbReference type="InterPro" id="IPR043502">
    <property type="entry name" value="DNA/RNA_pol_sf"/>
</dbReference>
<reference evidence="9 10" key="1">
    <citation type="journal article" date="2017" name="Genome Biol. Evol.">
        <title>Phytophthora megakarya and P. palmivora, closely related causal agents of cacao black pod rot, underwent increases in genome sizes and gene numbers by different mechanisms.</title>
        <authorList>
            <person name="Ali S.S."/>
            <person name="Shao J."/>
            <person name="Lary D.J."/>
            <person name="Kronmiller B."/>
            <person name="Shen D."/>
            <person name="Strem M.D."/>
            <person name="Amoako-Attah I."/>
            <person name="Akrofi A.Y."/>
            <person name="Begoude B.A."/>
            <person name="Ten Hoopen G.M."/>
            <person name="Coulibaly K."/>
            <person name="Kebe B.I."/>
            <person name="Melnick R.L."/>
            <person name="Guiltinan M.J."/>
            <person name="Tyler B.M."/>
            <person name="Meinhardt L.W."/>
            <person name="Bailey B.A."/>
        </authorList>
    </citation>
    <scope>NUCLEOTIDE SEQUENCE [LARGE SCALE GENOMIC DNA]</scope>
    <source>
        <strain evidence="10">sbr112.9</strain>
    </source>
</reference>
<dbReference type="Gene3D" id="3.30.420.10">
    <property type="entry name" value="Ribonuclease H-like superfamily/Ribonuclease H"/>
    <property type="match status" value="2"/>
</dbReference>
<evidence type="ECO:0000256" key="3">
    <source>
        <dbReference type="ARBA" id="ARBA00022722"/>
    </source>
</evidence>
<evidence type="ECO:0000256" key="6">
    <source>
        <dbReference type="ARBA" id="ARBA00022918"/>
    </source>
</evidence>
<proteinExistence type="predicted"/>
<dbReference type="InterPro" id="IPR012337">
    <property type="entry name" value="RNaseH-like_sf"/>
</dbReference>
<gene>
    <name evidence="9" type="ORF">PHPALM_31469</name>
</gene>
<dbReference type="SUPFAM" id="SSF56672">
    <property type="entry name" value="DNA/RNA polymerases"/>
    <property type="match status" value="1"/>
</dbReference>
<evidence type="ECO:0000313" key="10">
    <source>
        <dbReference type="Proteomes" id="UP000237271"/>
    </source>
</evidence>
<evidence type="ECO:0000313" key="9">
    <source>
        <dbReference type="EMBL" id="POM59751.1"/>
    </source>
</evidence>
<name>A0A2P4X2H2_9STRA</name>
<keyword evidence="2" id="KW-0548">Nucleotidyltransferase</keyword>
<dbReference type="Proteomes" id="UP000237271">
    <property type="component" value="Unassembled WGS sequence"/>
</dbReference>
<dbReference type="AlphaFoldDB" id="A0A2P4X2H2"/>
<dbReference type="InterPro" id="IPR044730">
    <property type="entry name" value="RNase_H-like_dom_plant"/>
</dbReference>
<evidence type="ECO:0000259" key="8">
    <source>
        <dbReference type="Pfam" id="PF17921"/>
    </source>
</evidence>
<sequence>MGPVLGRSSYRDDIAHGARTWDELCEDLDALLYRLRYWNISVSLPKSEFGKRTIPYLSHEIGAEGIRAIPKIVTGIQYFPFPSTLKGVQSFLVSLNYYHKFIEDFPVVAAVLYELSGEQVRAGRDLSRPKDAFDILKQKIVSTPLLRHPDRTKPFVVIPHANQWAACAVLGQEHDGVIQPVRFTGRVLNDAELRYHIAQKEVLAVIRVLYVFKTLIERCPLVVYTRHSVLKWVIKSKTADGHLVPWGVALSQYDPEDRKVQRDEDGLAAREHLDKIAESLIPAKGRVKTPPVISIEMLEADYAGVVLSFDGVAKPSTRIGSCGCVLWQLPEWKVLDARGYILDGVTMNDAEYFGLLRGLAMARDRGIQDLVVEIRESSYNKSKRFNSVRLVHVKREFDQAADYLTSKALALGKSWVVEEDAEREHLEVVSRIREQLIKTSDEEAKSHSEMPKDSPNVVTMGVSGNVTLCGPECEPFPQLLETRTREGESASPKGPLEYQAERWRRIKVHQEGDQYLSVIITFLKDDLERFSPKRLKKIAKVADLFALDECYTDLHAGDELRSVVPESLREDMLHYAHEDFQGGHQGITRTHERLRSEFYWPGMYADVERFVKECVDCASCKGSPPNAGPSPGNIEPTRPFEAVSMDFVTHLPESVRGNTFLLLFQDMFSGSVMCKPMASTMAQDVAEAYEESIFRRFGASS</sequence>
<keyword evidence="3" id="KW-0540">Nuclease</keyword>
<dbReference type="FunFam" id="1.10.340.70:FF:000001">
    <property type="entry name" value="Retrovirus-related Pol polyprotein from transposon gypsy-like Protein"/>
    <property type="match status" value="1"/>
</dbReference>
<dbReference type="EMBL" id="NCKW01017033">
    <property type="protein sequence ID" value="POM59751.1"/>
    <property type="molecule type" value="Genomic_DNA"/>
</dbReference>
<comment type="caution">
    <text evidence="9">The sequence shown here is derived from an EMBL/GenBank/DDBJ whole genome shotgun (WGS) entry which is preliminary data.</text>
</comment>
<dbReference type="Gene3D" id="1.10.340.70">
    <property type="match status" value="1"/>
</dbReference>
<keyword evidence="10" id="KW-1185">Reference proteome</keyword>
<accession>A0A2P4X2H2</accession>
<feature type="domain" description="Reverse transcriptase RNase H-like" evidence="7">
    <location>
        <begin position="150"/>
        <end position="253"/>
    </location>
</feature>
<dbReference type="InterPro" id="IPR036397">
    <property type="entry name" value="RNaseH_sf"/>
</dbReference>
<dbReference type="InterPro" id="IPR041373">
    <property type="entry name" value="RT_RNaseH"/>
</dbReference>
<dbReference type="GO" id="GO:0003964">
    <property type="term" value="F:RNA-directed DNA polymerase activity"/>
    <property type="evidence" value="ECO:0007669"/>
    <property type="project" value="UniProtKB-KW"/>
</dbReference>
<evidence type="ECO:0000256" key="5">
    <source>
        <dbReference type="ARBA" id="ARBA00022801"/>
    </source>
</evidence>
<dbReference type="PANTHER" id="PTHR37984">
    <property type="entry name" value="PROTEIN CBG26694"/>
    <property type="match status" value="1"/>
</dbReference>
<evidence type="ECO:0000256" key="4">
    <source>
        <dbReference type="ARBA" id="ARBA00022759"/>
    </source>
</evidence>
<dbReference type="Pfam" id="PF17921">
    <property type="entry name" value="Integrase_H2C2"/>
    <property type="match status" value="1"/>
</dbReference>
<dbReference type="InterPro" id="IPR043128">
    <property type="entry name" value="Rev_trsase/Diguanyl_cyclase"/>
</dbReference>
<dbReference type="OrthoDB" id="121884at2759"/>
<dbReference type="PANTHER" id="PTHR37984:SF5">
    <property type="entry name" value="PROTEIN NYNRIN-LIKE"/>
    <property type="match status" value="1"/>
</dbReference>